<dbReference type="AlphaFoldDB" id="A0A2D0RLT8"/>
<protein>
    <submittedName>
        <fullName evidence="2">Uncharacterized protein LOC108269659</fullName>
    </submittedName>
</protein>
<proteinExistence type="predicted"/>
<gene>
    <name evidence="2" type="primary">LOC108269659</name>
</gene>
<dbReference type="KEGG" id="ipu:108269659"/>
<sequence length="185" mass="20617">MDQPEILTSCALTETMQDLLEHLHEQNLTLKDGEPNQPSFLASLRSSNLVMDFNPVRRGSRPHQLQISLGAPLLPLSPAEKTKDSKSASESRNAGIKEVVCFRTTSERVGDCKLGSWWKQALETRRASTGLLPAIEQVPAVTKEKRHSLVLGWPQSHGLIRGCKQEVKQVRKCNVEMTMHSISHS</sequence>
<keyword evidence="1" id="KW-1185">Reference proteome</keyword>
<evidence type="ECO:0000313" key="2">
    <source>
        <dbReference type="RefSeq" id="XP_017331111.3"/>
    </source>
</evidence>
<reference evidence="1" key="1">
    <citation type="journal article" date="2016" name="Nat. Commun.">
        <title>The channel catfish genome sequence provides insights into the evolution of scale formation in teleosts.</title>
        <authorList>
            <person name="Liu Z."/>
            <person name="Liu S."/>
            <person name="Yao J."/>
            <person name="Bao L."/>
            <person name="Zhang J."/>
            <person name="Li Y."/>
            <person name="Jiang C."/>
            <person name="Sun L."/>
            <person name="Wang R."/>
            <person name="Zhang Y."/>
            <person name="Zhou T."/>
            <person name="Zeng Q."/>
            <person name="Fu Q."/>
            <person name="Gao S."/>
            <person name="Li N."/>
            <person name="Koren S."/>
            <person name="Jiang Y."/>
            <person name="Zimin A."/>
            <person name="Xu P."/>
            <person name="Phillippy A.M."/>
            <person name="Geng X."/>
            <person name="Song L."/>
            <person name="Sun F."/>
            <person name="Li C."/>
            <person name="Wang X."/>
            <person name="Chen A."/>
            <person name="Jin Y."/>
            <person name="Yuan Z."/>
            <person name="Yang Y."/>
            <person name="Tan S."/>
            <person name="Peatman E."/>
            <person name="Lu J."/>
            <person name="Qin Z."/>
            <person name="Dunham R."/>
            <person name="Li Z."/>
            <person name="Sonstegard T."/>
            <person name="Feng J."/>
            <person name="Danzmann R.G."/>
            <person name="Schroeder S."/>
            <person name="Scheffler B."/>
            <person name="Duke M.V."/>
            <person name="Ballard L."/>
            <person name="Kucuktas H."/>
            <person name="Kaltenboeck L."/>
            <person name="Liu H."/>
            <person name="Armbruster J."/>
            <person name="Xie Y."/>
            <person name="Kirby M.L."/>
            <person name="Tian Y."/>
            <person name="Flanagan M.E."/>
            <person name="Mu W."/>
            <person name="Waldbieser G.C."/>
        </authorList>
    </citation>
    <scope>NUCLEOTIDE SEQUENCE [LARGE SCALE GENOMIC DNA]</scope>
    <source>
        <strain evidence="1">SDA103</strain>
    </source>
</reference>
<accession>A0A2D0RLT8</accession>
<name>A0A2D0RLT8_ICTPU</name>
<dbReference type="RefSeq" id="XP_017331111.3">
    <property type="nucleotide sequence ID" value="XM_017475622.3"/>
</dbReference>
<evidence type="ECO:0000313" key="1">
    <source>
        <dbReference type="Proteomes" id="UP000221080"/>
    </source>
</evidence>
<reference evidence="2" key="2">
    <citation type="submission" date="2025-08" db="UniProtKB">
        <authorList>
            <consortium name="RefSeq"/>
        </authorList>
    </citation>
    <scope>IDENTIFICATION</scope>
    <source>
        <tissue evidence="2">Blood</tissue>
    </source>
</reference>
<organism evidence="1 2">
    <name type="scientific">Ictalurus punctatus</name>
    <name type="common">Channel catfish</name>
    <name type="synonym">Silurus punctatus</name>
    <dbReference type="NCBI Taxonomy" id="7998"/>
    <lineage>
        <taxon>Eukaryota</taxon>
        <taxon>Metazoa</taxon>
        <taxon>Chordata</taxon>
        <taxon>Craniata</taxon>
        <taxon>Vertebrata</taxon>
        <taxon>Euteleostomi</taxon>
        <taxon>Actinopterygii</taxon>
        <taxon>Neopterygii</taxon>
        <taxon>Teleostei</taxon>
        <taxon>Ostariophysi</taxon>
        <taxon>Siluriformes</taxon>
        <taxon>Ictaluridae</taxon>
        <taxon>Ictalurus</taxon>
    </lineage>
</organism>
<dbReference type="OrthoDB" id="6513151at2759"/>
<dbReference type="GeneID" id="108269659"/>
<dbReference type="Proteomes" id="UP000221080">
    <property type="component" value="Chromosome 9"/>
</dbReference>